<dbReference type="eggNOG" id="ENOG502QV88">
    <property type="taxonomic scope" value="Eukaryota"/>
</dbReference>
<dbReference type="InterPro" id="IPR011990">
    <property type="entry name" value="TPR-like_helical_dom_sf"/>
</dbReference>
<evidence type="ECO:0000313" key="3">
    <source>
        <dbReference type="Proteomes" id="UP000007431"/>
    </source>
</evidence>
<dbReference type="STRING" id="578458.D8QKP8"/>
<name>D8QKP8_SCHCM</name>
<feature type="compositionally biased region" description="Pro residues" evidence="1">
    <location>
        <begin position="128"/>
        <end position="137"/>
    </location>
</feature>
<keyword evidence="3" id="KW-1185">Reference proteome</keyword>
<dbReference type="SUPFAM" id="SSF81901">
    <property type="entry name" value="HCP-like"/>
    <property type="match status" value="1"/>
</dbReference>
<dbReference type="Pfam" id="PF08238">
    <property type="entry name" value="Sel1"/>
    <property type="match status" value="3"/>
</dbReference>
<dbReference type="PANTHER" id="PTHR43628">
    <property type="entry name" value="ACTIVATOR OF C KINASE PROTEIN 1-RELATED"/>
    <property type="match status" value="1"/>
</dbReference>
<feature type="region of interest" description="Disordered" evidence="1">
    <location>
        <begin position="229"/>
        <end position="323"/>
    </location>
</feature>
<accession>D8QKP8</accession>
<dbReference type="HOGENOM" id="CLU_627243_0_0_1"/>
<evidence type="ECO:0000256" key="1">
    <source>
        <dbReference type="SAM" id="MobiDB-lite"/>
    </source>
</evidence>
<dbReference type="InterPro" id="IPR006597">
    <property type="entry name" value="Sel1-like"/>
</dbReference>
<protein>
    <recommendedName>
        <fullName evidence="4">HCP-like protein</fullName>
    </recommendedName>
</protein>
<dbReference type="GO" id="GO:0010972">
    <property type="term" value="P:negative regulation of G2/M transition of mitotic cell cycle"/>
    <property type="evidence" value="ECO:0007669"/>
    <property type="project" value="TreeGrafter"/>
</dbReference>
<feature type="region of interest" description="Disordered" evidence="1">
    <location>
        <begin position="1"/>
        <end position="138"/>
    </location>
</feature>
<dbReference type="Proteomes" id="UP000007431">
    <property type="component" value="Unassembled WGS sequence"/>
</dbReference>
<feature type="compositionally biased region" description="Low complexity" evidence="1">
    <location>
        <begin position="308"/>
        <end position="323"/>
    </location>
</feature>
<evidence type="ECO:0000313" key="2">
    <source>
        <dbReference type="EMBL" id="EFI91651.1"/>
    </source>
</evidence>
<feature type="compositionally biased region" description="Low complexity" evidence="1">
    <location>
        <begin position="53"/>
        <end position="65"/>
    </location>
</feature>
<dbReference type="Gene3D" id="1.25.40.10">
    <property type="entry name" value="Tetratricopeptide repeat domain"/>
    <property type="match status" value="2"/>
</dbReference>
<dbReference type="SMART" id="SM00671">
    <property type="entry name" value="SEL1"/>
    <property type="match status" value="3"/>
</dbReference>
<dbReference type="InterPro" id="IPR052945">
    <property type="entry name" value="Mitotic_Regulator"/>
</dbReference>
<dbReference type="EMBL" id="GL377316">
    <property type="protein sequence ID" value="EFI91651.1"/>
    <property type="molecule type" value="Genomic_DNA"/>
</dbReference>
<feature type="compositionally biased region" description="Polar residues" evidence="1">
    <location>
        <begin position="98"/>
        <end position="120"/>
    </location>
</feature>
<dbReference type="OMA" id="WHHENLR"/>
<dbReference type="InParanoid" id="D8QKP8"/>
<dbReference type="PANTHER" id="PTHR43628:SF1">
    <property type="entry name" value="CHITIN SYNTHASE REGULATORY FACTOR 2-RELATED"/>
    <property type="match status" value="1"/>
</dbReference>
<feature type="compositionally biased region" description="Basic and acidic residues" evidence="1">
    <location>
        <begin position="265"/>
        <end position="289"/>
    </location>
</feature>
<gene>
    <name evidence="2" type="ORF">SCHCODRAFT_238556</name>
</gene>
<sequence length="437" mass="46142">MNPPAVNRGHVPPSLTTSRSATNLSATSAATTRNPSTIHLPSGPPSRPLTPASSVYSDYSYYPYDGRASEPGTPGWGGMGGGQGERQPGSAGLHKPSESQATLRQHKASASQATVRSQGTVRGGLSPTPSPGGPPKTPQDFLAAGIAAHEANKLQESARLFETSATLQGGCGVGMLMWGLALRHGWGVPRDEKGGFRWLRKAAEMAVRDLEGELGGEAAAIVREVPLSSNAHVSPEKSHTRSTTPTEHSRHSLFKRPKSPFSPSNEKHSQEKSPFDAKDKSPSNPKDKSPTTSPSKKRGLFRSRSRGPRPGSPASAQGNGATIAAAEKASAHAARASVGMDRIASGVQAELVLAIYEVGQSFFHGWGVPKDMKMGVQYYTVAARLGDADAQADLGFCLAEGKGCKKDRRAAARWYRAAVAQGASDIGLAWIYKDKYQ</sequence>
<dbReference type="AlphaFoldDB" id="D8QKP8"/>
<evidence type="ECO:0008006" key="4">
    <source>
        <dbReference type="Google" id="ProtNLM"/>
    </source>
</evidence>
<dbReference type="GO" id="GO:0032153">
    <property type="term" value="C:cell division site"/>
    <property type="evidence" value="ECO:0007669"/>
    <property type="project" value="TreeGrafter"/>
</dbReference>
<dbReference type="VEuPathDB" id="FungiDB:SCHCODRAFT_02645442"/>
<feature type="compositionally biased region" description="Basic residues" evidence="1">
    <location>
        <begin position="295"/>
        <end position="307"/>
    </location>
</feature>
<organism evidence="3">
    <name type="scientific">Schizophyllum commune (strain H4-8 / FGSC 9210)</name>
    <name type="common">Split gill fungus</name>
    <dbReference type="NCBI Taxonomy" id="578458"/>
    <lineage>
        <taxon>Eukaryota</taxon>
        <taxon>Fungi</taxon>
        <taxon>Dikarya</taxon>
        <taxon>Basidiomycota</taxon>
        <taxon>Agaricomycotina</taxon>
        <taxon>Agaricomycetes</taxon>
        <taxon>Agaricomycetidae</taxon>
        <taxon>Agaricales</taxon>
        <taxon>Schizophyllaceae</taxon>
        <taxon>Schizophyllum</taxon>
    </lineage>
</organism>
<proteinExistence type="predicted"/>
<feature type="compositionally biased region" description="Gly residues" evidence="1">
    <location>
        <begin position="74"/>
        <end position="84"/>
    </location>
</feature>
<feature type="compositionally biased region" description="Low complexity" evidence="1">
    <location>
        <begin position="14"/>
        <end position="34"/>
    </location>
</feature>
<reference evidence="2 3" key="1">
    <citation type="journal article" date="2010" name="Nat. Biotechnol.">
        <title>Genome sequence of the model mushroom Schizophyllum commune.</title>
        <authorList>
            <person name="Ohm R.A."/>
            <person name="de Jong J.F."/>
            <person name="Lugones L.G."/>
            <person name="Aerts A."/>
            <person name="Kothe E."/>
            <person name="Stajich J.E."/>
            <person name="de Vries R.P."/>
            <person name="Record E."/>
            <person name="Levasseur A."/>
            <person name="Baker S.E."/>
            <person name="Bartholomew K.A."/>
            <person name="Coutinho P.M."/>
            <person name="Erdmann S."/>
            <person name="Fowler T.J."/>
            <person name="Gathman A.C."/>
            <person name="Lombard V."/>
            <person name="Henrissat B."/>
            <person name="Knabe N."/>
            <person name="Kuees U."/>
            <person name="Lilly W.W."/>
            <person name="Lindquist E."/>
            <person name="Lucas S."/>
            <person name="Magnuson J.K."/>
            <person name="Piumi F."/>
            <person name="Raudaskoski M."/>
            <person name="Salamov A."/>
            <person name="Schmutz J."/>
            <person name="Schwarze F.W.M.R."/>
            <person name="vanKuyk P.A."/>
            <person name="Horton J.S."/>
            <person name="Grigoriev I.V."/>
            <person name="Woesten H.A.B."/>
        </authorList>
    </citation>
    <scope>NUCLEOTIDE SEQUENCE [LARGE SCALE GENOMIC DNA]</scope>
    <source>
        <strain evidence="3">H4-8 / FGSC 9210</strain>
    </source>
</reference>